<evidence type="ECO:0000256" key="10">
    <source>
        <dbReference type="SAM" id="Phobius"/>
    </source>
</evidence>
<evidence type="ECO:0000256" key="8">
    <source>
        <dbReference type="ARBA" id="ARBA00023012"/>
    </source>
</evidence>
<name>A0A6G4UAI2_9ACTN</name>
<keyword evidence="10" id="KW-1133">Transmembrane helix</keyword>
<keyword evidence="5" id="KW-0547">Nucleotide-binding</keyword>
<evidence type="ECO:0000256" key="9">
    <source>
        <dbReference type="SAM" id="MobiDB-lite"/>
    </source>
</evidence>
<evidence type="ECO:0000256" key="3">
    <source>
        <dbReference type="ARBA" id="ARBA00022553"/>
    </source>
</evidence>
<dbReference type="GO" id="GO:0046983">
    <property type="term" value="F:protein dimerization activity"/>
    <property type="evidence" value="ECO:0007669"/>
    <property type="project" value="InterPro"/>
</dbReference>
<dbReference type="Proteomes" id="UP000481583">
    <property type="component" value="Unassembled WGS sequence"/>
</dbReference>
<dbReference type="GO" id="GO:0005524">
    <property type="term" value="F:ATP binding"/>
    <property type="evidence" value="ECO:0007669"/>
    <property type="project" value="UniProtKB-KW"/>
</dbReference>
<feature type="transmembrane region" description="Helical" evidence="10">
    <location>
        <begin position="139"/>
        <end position="157"/>
    </location>
</feature>
<dbReference type="InterPro" id="IPR003594">
    <property type="entry name" value="HATPase_dom"/>
</dbReference>
<keyword evidence="10" id="KW-0812">Transmembrane</keyword>
<dbReference type="GO" id="GO:0000155">
    <property type="term" value="F:phosphorelay sensor kinase activity"/>
    <property type="evidence" value="ECO:0007669"/>
    <property type="project" value="InterPro"/>
</dbReference>
<evidence type="ECO:0000259" key="12">
    <source>
        <dbReference type="Pfam" id="PF07730"/>
    </source>
</evidence>
<dbReference type="RefSeq" id="WP_165243986.1">
    <property type="nucleotide sequence ID" value="NZ_JAAKZV010000273.1"/>
</dbReference>
<comment type="catalytic activity">
    <reaction evidence="1">
        <text>ATP + protein L-histidine = ADP + protein N-phospho-L-histidine.</text>
        <dbReference type="EC" id="2.7.13.3"/>
    </reaction>
</comment>
<dbReference type="InterPro" id="IPR050482">
    <property type="entry name" value="Sensor_HK_TwoCompSys"/>
</dbReference>
<feature type="transmembrane region" description="Helical" evidence="10">
    <location>
        <begin position="423"/>
        <end position="441"/>
    </location>
</feature>
<dbReference type="InterPro" id="IPR011712">
    <property type="entry name" value="Sig_transdc_His_kin_sub3_dim/P"/>
</dbReference>
<protein>
    <recommendedName>
        <fullName evidence="2">histidine kinase</fullName>
        <ecNumber evidence="2">2.7.13.3</ecNumber>
    </recommendedName>
</protein>
<organism evidence="13 14">
    <name type="scientific">Streptomyces coryli</name>
    <dbReference type="NCBI Taxonomy" id="1128680"/>
    <lineage>
        <taxon>Bacteria</taxon>
        <taxon>Bacillati</taxon>
        <taxon>Actinomycetota</taxon>
        <taxon>Actinomycetes</taxon>
        <taxon>Kitasatosporales</taxon>
        <taxon>Streptomycetaceae</taxon>
        <taxon>Streptomyces</taxon>
    </lineage>
</organism>
<evidence type="ECO:0000313" key="14">
    <source>
        <dbReference type="Proteomes" id="UP000481583"/>
    </source>
</evidence>
<dbReference type="Pfam" id="PF07730">
    <property type="entry name" value="HisKA_3"/>
    <property type="match status" value="1"/>
</dbReference>
<dbReference type="Gene3D" id="3.30.565.10">
    <property type="entry name" value="Histidine kinase-like ATPase, C-terminal domain"/>
    <property type="match status" value="1"/>
</dbReference>
<dbReference type="GO" id="GO:0016020">
    <property type="term" value="C:membrane"/>
    <property type="evidence" value="ECO:0007669"/>
    <property type="project" value="InterPro"/>
</dbReference>
<feature type="region of interest" description="Disordered" evidence="9">
    <location>
        <begin position="475"/>
        <end position="494"/>
    </location>
</feature>
<evidence type="ECO:0000256" key="7">
    <source>
        <dbReference type="ARBA" id="ARBA00022840"/>
    </source>
</evidence>
<comment type="caution">
    <text evidence="13">The sequence shown here is derived from an EMBL/GenBank/DDBJ whole genome shotgun (WGS) entry which is preliminary data.</text>
</comment>
<keyword evidence="4" id="KW-0808">Transferase</keyword>
<feature type="transmembrane region" description="Helical" evidence="10">
    <location>
        <begin position="115"/>
        <end position="133"/>
    </location>
</feature>
<keyword evidence="3" id="KW-0597">Phosphoprotein</keyword>
<dbReference type="SUPFAM" id="SSF55874">
    <property type="entry name" value="ATPase domain of HSP90 chaperone/DNA topoisomerase II/histidine kinase"/>
    <property type="match status" value="1"/>
</dbReference>
<feature type="transmembrane region" description="Helical" evidence="10">
    <location>
        <begin position="20"/>
        <end position="36"/>
    </location>
</feature>
<evidence type="ECO:0000256" key="6">
    <source>
        <dbReference type="ARBA" id="ARBA00022777"/>
    </source>
</evidence>
<keyword evidence="7" id="KW-0067">ATP-binding</keyword>
<evidence type="ECO:0000256" key="5">
    <source>
        <dbReference type="ARBA" id="ARBA00022741"/>
    </source>
</evidence>
<dbReference type="CDD" id="cd16917">
    <property type="entry name" value="HATPase_UhpB-NarQ-NarX-like"/>
    <property type="match status" value="1"/>
</dbReference>
<evidence type="ECO:0000256" key="4">
    <source>
        <dbReference type="ARBA" id="ARBA00022679"/>
    </source>
</evidence>
<evidence type="ECO:0000259" key="11">
    <source>
        <dbReference type="Pfam" id="PF02518"/>
    </source>
</evidence>
<feature type="domain" description="Signal transduction histidine kinase subgroup 3 dimerisation and phosphoacceptor" evidence="12">
    <location>
        <begin position="193"/>
        <end position="257"/>
    </location>
</feature>
<keyword evidence="10" id="KW-0472">Membrane</keyword>
<sequence length="529" mass="56997">MIRLSDPLLRLARSPRTLDALVWLLIMIPLLSAQRMPGGEEQATGIPLLWTQIAAVPLLALACWYARRAPLLAAAVPIALGLAATPELFTNNFTFAQVILCFLLGRRSGATRGPLLLFVAAAVTGLVLLSIVPGASVPGWGTLLLTLLFGGVLPWLVGRYARQQAELVRTGWELAERLEREQELVADRMRLRERSRIAGDMHDSLGHELGLIALRAAALQVSPRLDDADRTSAAELREAAATATERLREIIGVLREDGEDAPVHPADDTIEALVKRARDSGMAVTLEQPGDAGSPLPPMADRALYRVVQEALTNAAKHAPGAAVTVTLRRTNGTAEVAVANEPPPAGPLPSAAVSGGYGLVGLDERVRLAGGTLHAQPVDSGFEVKARLPVTPGAAATPPREYVSQRELAAARRKVHRGILDAIWIPIAGTIAIAVVLYGFNIYTSYRSVLDADTYADLHIGRPEHTVEQHLPAYQADDDTRPEHAPPDPPGTDECRFYRTTAWSLDPAYRLCFTDGRLSHKGKVKTQP</sequence>
<dbReference type="EC" id="2.7.13.3" evidence="2"/>
<dbReference type="AlphaFoldDB" id="A0A6G4UAI2"/>
<dbReference type="InterPro" id="IPR036890">
    <property type="entry name" value="HATPase_C_sf"/>
</dbReference>
<keyword evidence="14" id="KW-1185">Reference proteome</keyword>
<evidence type="ECO:0000256" key="1">
    <source>
        <dbReference type="ARBA" id="ARBA00000085"/>
    </source>
</evidence>
<reference evidence="13 14" key="1">
    <citation type="submission" date="2020-02" db="EMBL/GenBank/DDBJ databases">
        <title>Whole-genome analyses of novel actinobacteria.</title>
        <authorList>
            <person name="Sahin N."/>
        </authorList>
    </citation>
    <scope>NUCLEOTIDE SEQUENCE [LARGE SCALE GENOMIC DNA]</scope>
    <source>
        <strain evidence="13 14">A7024</strain>
    </source>
</reference>
<dbReference type="EMBL" id="JAAKZV010000273">
    <property type="protein sequence ID" value="NGN69239.1"/>
    <property type="molecule type" value="Genomic_DNA"/>
</dbReference>
<dbReference type="PANTHER" id="PTHR24421">
    <property type="entry name" value="NITRATE/NITRITE SENSOR PROTEIN NARX-RELATED"/>
    <property type="match status" value="1"/>
</dbReference>
<gene>
    <name evidence="13" type="ORF">G5C51_35805</name>
</gene>
<feature type="domain" description="Histidine kinase/HSP90-like ATPase" evidence="11">
    <location>
        <begin position="302"/>
        <end position="392"/>
    </location>
</feature>
<keyword evidence="6 13" id="KW-0418">Kinase</keyword>
<evidence type="ECO:0000256" key="2">
    <source>
        <dbReference type="ARBA" id="ARBA00012438"/>
    </source>
</evidence>
<evidence type="ECO:0000313" key="13">
    <source>
        <dbReference type="EMBL" id="NGN69239.1"/>
    </source>
</evidence>
<proteinExistence type="predicted"/>
<accession>A0A6G4UAI2</accession>
<dbReference type="Gene3D" id="1.20.5.1930">
    <property type="match status" value="1"/>
</dbReference>
<keyword evidence="8" id="KW-0902">Two-component regulatory system</keyword>
<feature type="transmembrane region" description="Helical" evidence="10">
    <location>
        <begin position="48"/>
        <end position="67"/>
    </location>
</feature>
<dbReference type="PANTHER" id="PTHR24421:SF10">
    <property type="entry name" value="NITRATE_NITRITE SENSOR PROTEIN NARQ"/>
    <property type="match status" value="1"/>
</dbReference>
<dbReference type="Pfam" id="PF02518">
    <property type="entry name" value="HATPase_c"/>
    <property type="match status" value="1"/>
</dbReference>